<sequence length="190" mass="21708">MPLKSIMKDSGLMHAYKLVTPGLATFGDLSYLDIEFTFSGNFGRKATYRLAFCPPSLDPVAAETMHRMIGPEILVLCVSVVSFADIVQLEREQWQRENPVSGEVPLNMFDKPADSFDLDLSELQYLYVTLVDFMLKVADNFSIQVLFFTAEREELHATYSRYVKRLTKERGLTYINDGAAYAIRTQHYPR</sequence>
<organism evidence="1 2">
    <name type="scientific">Pantoea phytobeneficialis</name>
    <dbReference type="NCBI Taxonomy" id="2052056"/>
    <lineage>
        <taxon>Bacteria</taxon>
        <taxon>Pseudomonadati</taxon>
        <taxon>Pseudomonadota</taxon>
        <taxon>Gammaproteobacteria</taxon>
        <taxon>Enterobacterales</taxon>
        <taxon>Erwiniaceae</taxon>
        <taxon>Pantoea</taxon>
    </lineage>
</organism>
<gene>
    <name evidence="1" type="ORF">Q3404_16020</name>
</gene>
<dbReference type="Proteomes" id="UP001171299">
    <property type="component" value="Unassembled WGS sequence"/>
</dbReference>
<accession>A0ABT8XXA5</accession>
<protein>
    <submittedName>
        <fullName evidence="1">Uncharacterized protein</fullName>
    </submittedName>
</protein>
<dbReference type="RefSeq" id="WP_208724991.1">
    <property type="nucleotide sequence ID" value="NZ_CP024636.1"/>
</dbReference>
<evidence type="ECO:0000313" key="2">
    <source>
        <dbReference type="Proteomes" id="UP001171299"/>
    </source>
</evidence>
<comment type="caution">
    <text evidence="1">The sequence shown here is derived from an EMBL/GenBank/DDBJ whole genome shotgun (WGS) entry which is preliminary data.</text>
</comment>
<proteinExistence type="predicted"/>
<reference evidence="1" key="1">
    <citation type="submission" date="2023-07" db="EMBL/GenBank/DDBJ databases">
        <title>The extreme plant-growth-promoting properties of Pantoea phytobeneficialis PF55 revealed by functional and genomic analysis.</title>
        <authorList>
            <person name="Nascimento F.X."/>
            <person name="Marcio R.J."/>
        </authorList>
    </citation>
    <scope>NUCLEOTIDE SEQUENCE</scope>
    <source>
        <strain evidence="1">PF55</strain>
    </source>
</reference>
<evidence type="ECO:0000313" key="1">
    <source>
        <dbReference type="EMBL" id="MDO6408086.1"/>
    </source>
</evidence>
<keyword evidence="2" id="KW-1185">Reference proteome</keyword>
<dbReference type="EMBL" id="JAUOOM010000016">
    <property type="protein sequence ID" value="MDO6408086.1"/>
    <property type="molecule type" value="Genomic_DNA"/>
</dbReference>
<name>A0ABT8XXA5_9GAMM</name>